<evidence type="ECO:0000256" key="2">
    <source>
        <dbReference type="SAM" id="Phobius"/>
    </source>
</evidence>
<dbReference type="InParanoid" id="A0A1B6Q909"/>
<keyword evidence="2" id="KW-0472">Membrane</keyword>
<keyword evidence="4" id="KW-1185">Reference proteome</keyword>
<dbReference type="Gramene" id="KXG34390">
    <property type="protein sequence ID" value="KXG34390"/>
    <property type="gene ID" value="SORBI_3002G032200"/>
</dbReference>
<evidence type="ECO:0000313" key="3">
    <source>
        <dbReference type="EMBL" id="KXG34390.1"/>
    </source>
</evidence>
<organism evidence="3 4">
    <name type="scientific">Sorghum bicolor</name>
    <name type="common">Sorghum</name>
    <name type="synonym">Sorghum vulgare</name>
    <dbReference type="NCBI Taxonomy" id="4558"/>
    <lineage>
        <taxon>Eukaryota</taxon>
        <taxon>Viridiplantae</taxon>
        <taxon>Streptophyta</taxon>
        <taxon>Embryophyta</taxon>
        <taxon>Tracheophyta</taxon>
        <taxon>Spermatophyta</taxon>
        <taxon>Magnoliopsida</taxon>
        <taxon>Liliopsida</taxon>
        <taxon>Poales</taxon>
        <taxon>Poaceae</taxon>
        <taxon>PACMAD clade</taxon>
        <taxon>Panicoideae</taxon>
        <taxon>Andropogonodae</taxon>
        <taxon>Andropogoneae</taxon>
        <taxon>Sorghinae</taxon>
        <taxon>Sorghum</taxon>
    </lineage>
</organism>
<feature type="transmembrane region" description="Helical" evidence="2">
    <location>
        <begin position="94"/>
        <end position="116"/>
    </location>
</feature>
<keyword evidence="2" id="KW-0812">Transmembrane</keyword>
<evidence type="ECO:0000313" key="4">
    <source>
        <dbReference type="Proteomes" id="UP000000768"/>
    </source>
</evidence>
<name>A0A1B6Q909_SORBI</name>
<sequence>MALRVLARKLRFPATSVLQRASTPVVSPPASSRLLTSHSSQSGGAKRAVNETRNARPRWRNYKKLEKRFLRDMEKDMKNFKELSLAMDNLPRNVVLTSSVGLAVLTTGWAYAIGVFDWNRMGDNEPSA</sequence>
<dbReference type="Proteomes" id="UP000000768">
    <property type="component" value="Chromosome 2"/>
</dbReference>
<keyword evidence="2" id="KW-1133">Transmembrane helix</keyword>
<evidence type="ECO:0000256" key="1">
    <source>
        <dbReference type="SAM" id="MobiDB-lite"/>
    </source>
</evidence>
<dbReference type="AlphaFoldDB" id="A0A1B6Q909"/>
<proteinExistence type="predicted"/>
<feature type="compositionally biased region" description="Low complexity" evidence="1">
    <location>
        <begin position="23"/>
        <end position="42"/>
    </location>
</feature>
<accession>A0A1B6Q909</accession>
<reference evidence="3 4" key="1">
    <citation type="journal article" date="2009" name="Nature">
        <title>The Sorghum bicolor genome and the diversification of grasses.</title>
        <authorList>
            <person name="Paterson A.H."/>
            <person name="Bowers J.E."/>
            <person name="Bruggmann R."/>
            <person name="Dubchak I."/>
            <person name="Grimwood J."/>
            <person name="Gundlach H."/>
            <person name="Haberer G."/>
            <person name="Hellsten U."/>
            <person name="Mitros T."/>
            <person name="Poliakov A."/>
            <person name="Schmutz J."/>
            <person name="Spannagl M."/>
            <person name="Tang H."/>
            <person name="Wang X."/>
            <person name="Wicker T."/>
            <person name="Bharti A.K."/>
            <person name="Chapman J."/>
            <person name="Feltus F.A."/>
            <person name="Gowik U."/>
            <person name="Grigoriev I.V."/>
            <person name="Lyons E."/>
            <person name="Maher C.A."/>
            <person name="Martis M."/>
            <person name="Narechania A."/>
            <person name="Otillar R.P."/>
            <person name="Penning B.W."/>
            <person name="Salamov A.A."/>
            <person name="Wang Y."/>
            <person name="Zhang L."/>
            <person name="Carpita N.C."/>
            <person name="Freeling M."/>
            <person name="Gingle A.R."/>
            <person name="Hash C.T."/>
            <person name="Keller B."/>
            <person name="Klein P."/>
            <person name="Kresovich S."/>
            <person name="McCann M.C."/>
            <person name="Ming R."/>
            <person name="Peterson D.G."/>
            <person name="Mehboob-ur-Rahman"/>
            <person name="Ware D."/>
            <person name="Westhoff P."/>
            <person name="Mayer K.F."/>
            <person name="Messing J."/>
            <person name="Rokhsar D.S."/>
        </authorList>
    </citation>
    <scope>NUCLEOTIDE SEQUENCE [LARGE SCALE GENOMIC DNA]</scope>
    <source>
        <strain evidence="4">cv. BTx623</strain>
    </source>
</reference>
<protein>
    <submittedName>
        <fullName evidence="3">Uncharacterized protein</fullName>
    </submittedName>
</protein>
<dbReference type="EMBL" id="CM000761">
    <property type="protein sequence ID" value="KXG34390.1"/>
    <property type="molecule type" value="Genomic_DNA"/>
</dbReference>
<dbReference type="OrthoDB" id="718083at2759"/>
<gene>
    <name evidence="3" type="ORF">SORBI_3002G032200</name>
</gene>
<reference evidence="4" key="2">
    <citation type="journal article" date="2018" name="Plant J.">
        <title>The Sorghum bicolor reference genome: improved assembly, gene annotations, a transcriptome atlas, and signatures of genome organization.</title>
        <authorList>
            <person name="McCormick R.F."/>
            <person name="Truong S.K."/>
            <person name="Sreedasyam A."/>
            <person name="Jenkins J."/>
            <person name="Shu S."/>
            <person name="Sims D."/>
            <person name="Kennedy M."/>
            <person name="Amirebrahimi M."/>
            <person name="Weers B.D."/>
            <person name="McKinley B."/>
            <person name="Mattison A."/>
            <person name="Morishige D.T."/>
            <person name="Grimwood J."/>
            <person name="Schmutz J."/>
            <person name="Mullet J.E."/>
        </authorList>
    </citation>
    <scope>NUCLEOTIDE SEQUENCE [LARGE SCALE GENOMIC DNA]</scope>
    <source>
        <strain evidence="4">cv. BTx623</strain>
    </source>
</reference>
<feature type="region of interest" description="Disordered" evidence="1">
    <location>
        <begin position="23"/>
        <end position="56"/>
    </location>
</feature>